<proteinExistence type="predicted"/>
<reference evidence="1" key="1">
    <citation type="journal article" date="2021" name="Sci. Adv.">
        <title>The American lobster genome reveals insights on longevity, neural, and immune adaptations.</title>
        <authorList>
            <person name="Polinski J.M."/>
            <person name="Zimin A.V."/>
            <person name="Clark K.F."/>
            <person name="Kohn A.B."/>
            <person name="Sadowski N."/>
            <person name="Timp W."/>
            <person name="Ptitsyn A."/>
            <person name="Khanna P."/>
            <person name="Romanova D.Y."/>
            <person name="Williams P."/>
            <person name="Greenwood S.J."/>
            <person name="Moroz L.L."/>
            <person name="Walt D.R."/>
            <person name="Bodnar A.G."/>
        </authorList>
    </citation>
    <scope>NUCLEOTIDE SEQUENCE</scope>
    <source>
        <strain evidence="1">GMGI-L3</strain>
    </source>
</reference>
<dbReference type="Proteomes" id="UP000747542">
    <property type="component" value="Unassembled WGS sequence"/>
</dbReference>
<organism evidence="1 2">
    <name type="scientific">Homarus americanus</name>
    <name type="common">American lobster</name>
    <dbReference type="NCBI Taxonomy" id="6706"/>
    <lineage>
        <taxon>Eukaryota</taxon>
        <taxon>Metazoa</taxon>
        <taxon>Ecdysozoa</taxon>
        <taxon>Arthropoda</taxon>
        <taxon>Crustacea</taxon>
        <taxon>Multicrustacea</taxon>
        <taxon>Malacostraca</taxon>
        <taxon>Eumalacostraca</taxon>
        <taxon>Eucarida</taxon>
        <taxon>Decapoda</taxon>
        <taxon>Pleocyemata</taxon>
        <taxon>Astacidea</taxon>
        <taxon>Nephropoidea</taxon>
        <taxon>Nephropidae</taxon>
        <taxon>Homarus</taxon>
    </lineage>
</organism>
<accession>A0A8J5TW17</accession>
<comment type="caution">
    <text evidence="1">The sequence shown here is derived from an EMBL/GenBank/DDBJ whole genome shotgun (WGS) entry which is preliminary data.</text>
</comment>
<dbReference type="EMBL" id="JAHLQT010000697">
    <property type="protein sequence ID" value="KAG7178142.1"/>
    <property type="molecule type" value="Genomic_DNA"/>
</dbReference>
<name>A0A8J5TW17_HOMAM</name>
<sequence>MKLVALVPVGAFSVMDENPQQHGVSVNCSEVVSMVLACKVVTPAHVSSVCGIAYISQRYNADWPCKQVDSYSRFSPMPIHAPRIKRTFFFATAHQIRELSKDPKFGLQDGCKMRRRKPACSSLLSPLFWHHRSPERTKLLRTYLELAKVLGARCPHQDDFSAPHLTTFQRTVVMGVRTRENLSIKISVVMEERYQVAGISTCSLTTVGVRTPMTPTTKEILYDSHLHV</sequence>
<keyword evidence="2" id="KW-1185">Reference proteome</keyword>
<evidence type="ECO:0000313" key="1">
    <source>
        <dbReference type="EMBL" id="KAG7178142.1"/>
    </source>
</evidence>
<protein>
    <submittedName>
        <fullName evidence="1">Uncharacterized protein</fullName>
    </submittedName>
</protein>
<dbReference type="AlphaFoldDB" id="A0A8J5TW17"/>
<evidence type="ECO:0000313" key="2">
    <source>
        <dbReference type="Proteomes" id="UP000747542"/>
    </source>
</evidence>
<gene>
    <name evidence="1" type="ORF">Hamer_G003919</name>
</gene>